<dbReference type="Proteomes" id="UP001597560">
    <property type="component" value="Unassembled WGS sequence"/>
</dbReference>
<accession>A0ABW6B7Y8</accession>
<evidence type="ECO:0000313" key="1">
    <source>
        <dbReference type="EMBL" id="MFD2964584.1"/>
    </source>
</evidence>
<evidence type="ECO:0000313" key="2">
    <source>
        <dbReference type="Proteomes" id="UP001597560"/>
    </source>
</evidence>
<comment type="caution">
    <text evidence="1">The sequence shown here is derived from an EMBL/GenBank/DDBJ whole genome shotgun (WGS) entry which is preliminary data.</text>
</comment>
<name>A0ABW6B7Y8_9SPHI</name>
<proteinExistence type="predicted"/>
<protein>
    <submittedName>
        <fullName evidence="1">Uncharacterized protein</fullName>
    </submittedName>
</protein>
<organism evidence="1 2">
    <name type="scientific">Olivibacter jilunii</name>
    <dbReference type="NCBI Taxonomy" id="985016"/>
    <lineage>
        <taxon>Bacteria</taxon>
        <taxon>Pseudomonadati</taxon>
        <taxon>Bacteroidota</taxon>
        <taxon>Sphingobacteriia</taxon>
        <taxon>Sphingobacteriales</taxon>
        <taxon>Sphingobacteriaceae</taxon>
        <taxon>Olivibacter</taxon>
    </lineage>
</organism>
<dbReference type="EMBL" id="JBHUPA010000018">
    <property type="protein sequence ID" value="MFD2964584.1"/>
    <property type="molecule type" value="Genomic_DNA"/>
</dbReference>
<gene>
    <name evidence="1" type="ORF">ACFS6J_22475</name>
</gene>
<sequence>METAFLEYLDGLYWEGYGEEFREENPREFQVQLTAFICEHAGTTTNSNTKIRGNGTQHQL</sequence>
<dbReference type="RefSeq" id="WP_013663553.1">
    <property type="nucleotide sequence ID" value="NZ_JBHUPA010000018.1"/>
</dbReference>
<reference evidence="2" key="1">
    <citation type="journal article" date="2019" name="Int. J. Syst. Evol. Microbiol.">
        <title>The Global Catalogue of Microorganisms (GCM) 10K type strain sequencing project: providing services to taxonomists for standard genome sequencing and annotation.</title>
        <authorList>
            <consortium name="The Broad Institute Genomics Platform"/>
            <consortium name="The Broad Institute Genome Sequencing Center for Infectious Disease"/>
            <person name="Wu L."/>
            <person name="Ma J."/>
        </authorList>
    </citation>
    <scope>NUCLEOTIDE SEQUENCE [LARGE SCALE GENOMIC DNA]</scope>
    <source>
        <strain evidence="2">KCTC 23098</strain>
    </source>
</reference>
<keyword evidence="2" id="KW-1185">Reference proteome</keyword>